<accession>A0ABN8IX57</accession>
<proteinExistence type="predicted"/>
<name>A0ABN8IX57_9NEOP</name>
<keyword evidence="2" id="KW-1185">Reference proteome</keyword>
<sequence>MEEVIDNVTYKLNRTKTLRARGERREGVGRPKKRASVFPLIAPRTVDPVGDSCGRKKCDRYEECDTSTEVLGEVQYLFKRWARGGCGVWRGKGGGDGAAAPRCCPNVNFHDEAICRTWIDAITSPPHFSKPIRGGGGRATPAVA</sequence>
<evidence type="ECO:0000313" key="2">
    <source>
        <dbReference type="Proteomes" id="UP000837857"/>
    </source>
</evidence>
<gene>
    <name evidence="1" type="ORF">IPOD504_LOCUS14488</name>
</gene>
<dbReference type="Proteomes" id="UP000837857">
    <property type="component" value="Chromosome 5"/>
</dbReference>
<reference evidence="1" key="1">
    <citation type="submission" date="2022-03" db="EMBL/GenBank/DDBJ databases">
        <authorList>
            <person name="Martin H S."/>
        </authorList>
    </citation>
    <scope>NUCLEOTIDE SEQUENCE</scope>
</reference>
<protein>
    <submittedName>
        <fullName evidence="1">Uncharacterized protein</fullName>
    </submittedName>
</protein>
<evidence type="ECO:0000313" key="1">
    <source>
        <dbReference type="EMBL" id="CAH2068672.1"/>
    </source>
</evidence>
<feature type="non-terminal residue" evidence="1">
    <location>
        <position position="1"/>
    </location>
</feature>
<organism evidence="1 2">
    <name type="scientific">Iphiclides podalirius</name>
    <name type="common">scarce swallowtail</name>
    <dbReference type="NCBI Taxonomy" id="110791"/>
    <lineage>
        <taxon>Eukaryota</taxon>
        <taxon>Metazoa</taxon>
        <taxon>Ecdysozoa</taxon>
        <taxon>Arthropoda</taxon>
        <taxon>Hexapoda</taxon>
        <taxon>Insecta</taxon>
        <taxon>Pterygota</taxon>
        <taxon>Neoptera</taxon>
        <taxon>Endopterygota</taxon>
        <taxon>Lepidoptera</taxon>
        <taxon>Glossata</taxon>
        <taxon>Ditrysia</taxon>
        <taxon>Papilionoidea</taxon>
        <taxon>Papilionidae</taxon>
        <taxon>Papilioninae</taxon>
        <taxon>Iphiclides</taxon>
    </lineage>
</organism>
<dbReference type="EMBL" id="OW152817">
    <property type="protein sequence ID" value="CAH2068672.1"/>
    <property type="molecule type" value="Genomic_DNA"/>
</dbReference>